<keyword evidence="4" id="KW-1185">Reference proteome</keyword>
<dbReference type="EMBL" id="PDLM01000001">
    <property type="protein sequence ID" value="RDW88836.1"/>
    <property type="molecule type" value="Genomic_DNA"/>
</dbReference>
<protein>
    <recommendedName>
        <fullName evidence="5">Cell wall protein</fullName>
    </recommendedName>
</protein>
<evidence type="ECO:0008006" key="5">
    <source>
        <dbReference type="Google" id="ProtNLM"/>
    </source>
</evidence>
<dbReference type="OrthoDB" id="5419608at2759"/>
<proteinExistence type="predicted"/>
<dbReference type="AlphaFoldDB" id="A0A3D8SRA0"/>
<sequence>MLSKSLSLFVLGFAVLGNAQEFSSTRTEILRVQIVVGLTDTKSPAQASALSSLFSLEAILQPSTRIASELSAVPASVTSALYELSAISSILRKATSSWCSALASDAKSYVLNAAAMAQSVFLQIQSLDSALGIGVNPTPIVSISSVSGSMTTEAISSTSPGGPLLTATSSLSTNPGGPLLTATSSNTQPGGPLASASSAAASSTSSAGAVPTTVASGLLGALGVLGVALAL</sequence>
<feature type="region of interest" description="Disordered" evidence="1">
    <location>
        <begin position="176"/>
        <end position="198"/>
    </location>
</feature>
<evidence type="ECO:0000256" key="1">
    <source>
        <dbReference type="SAM" id="MobiDB-lite"/>
    </source>
</evidence>
<name>A0A3D8SRA0_9HELO</name>
<keyword evidence="2" id="KW-0732">Signal</keyword>
<reference evidence="3 4" key="1">
    <citation type="journal article" date="2018" name="IMA Fungus">
        <title>IMA Genome-F 9: Draft genome sequence of Annulohypoxylon stygium, Aspergillus mulundensis, Berkeleyomyces basicola (syn. Thielaviopsis basicola), Ceratocystis smalleyi, two Cercospora beticola strains, Coleophoma cylindrospora, Fusarium fracticaudum, Phialophora cf. hyalina, and Morchella septimelata.</title>
        <authorList>
            <person name="Wingfield B.D."/>
            <person name="Bills G.F."/>
            <person name="Dong Y."/>
            <person name="Huang W."/>
            <person name="Nel W.J."/>
            <person name="Swalarsk-Parry B.S."/>
            <person name="Vaghefi N."/>
            <person name="Wilken P.M."/>
            <person name="An Z."/>
            <person name="de Beer Z.W."/>
            <person name="De Vos L."/>
            <person name="Chen L."/>
            <person name="Duong T.A."/>
            <person name="Gao Y."/>
            <person name="Hammerbacher A."/>
            <person name="Kikkert J.R."/>
            <person name="Li Y."/>
            <person name="Li H."/>
            <person name="Li K."/>
            <person name="Li Q."/>
            <person name="Liu X."/>
            <person name="Ma X."/>
            <person name="Naidoo K."/>
            <person name="Pethybridge S.J."/>
            <person name="Sun J."/>
            <person name="Steenkamp E.T."/>
            <person name="van der Nest M.A."/>
            <person name="van Wyk S."/>
            <person name="Wingfield M.J."/>
            <person name="Xiong C."/>
            <person name="Yue Q."/>
            <person name="Zhang X."/>
        </authorList>
    </citation>
    <scope>NUCLEOTIDE SEQUENCE [LARGE SCALE GENOMIC DNA]</scope>
    <source>
        <strain evidence="3 4">BP6252</strain>
    </source>
</reference>
<evidence type="ECO:0000256" key="2">
    <source>
        <dbReference type="SAM" id="SignalP"/>
    </source>
</evidence>
<accession>A0A3D8SRA0</accession>
<feature type="compositionally biased region" description="Polar residues" evidence="1">
    <location>
        <begin position="176"/>
        <end position="188"/>
    </location>
</feature>
<organism evidence="3 4">
    <name type="scientific">Coleophoma cylindrospora</name>
    <dbReference type="NCBI Taxonomy" id="1849047"/>
    <lineage>
        <taxon>Eukaryota</taxon>
        <taxon>Fungi</taxon>
        <taxon>Dikarya</taxon>
        <taxon>Ascomycota</taxon>
        <taxon>Pezizomycotina</taxon>
        <taxon>Leotiomycetes</taxon>
        <taxon>Helotiales</taxon>
        <taxon>Dermateaceae</taxon>
        <taxon>Coleophoma</taxon>
    </lineage>
</organism>
<evidence type="ECO:0000313" key="4">
    <source>
        <dbReference type="Proteomes" id="UP000256645"/>
    </source>
</evidence>
<evidence type="ECO:0000313" key="3">
    <source>
        <dbReference type="EMBL" id="RDW88836.1"/>
    </source>
</evidence>
<feature type="compositionally biased region" description="Low complexity" evidence="1">
    <location>
        <begin position="189"/>
        <end position="198"/>
    </location>
</feature>
<feature type="chain" id="PRO_5017690187" description="Cell wall protein" evidence="2">
    <location>
        <begin position="20"/>
        <end position="231"/>
    </location>
</feature>
<dbReference type="Proteomes" id="UP000256645">
    <property type="component" value="Unassembled WGS sequence"/>
</dbReference>
<gene>
    <name evidence="3" type="ORF">BP6252_00868</name>
</gene>
<feature type="signal peptide" evidence="2">
    <location>
        <begin position="1"/>
        <end position="19"/>
    </location>
</feature>
<comment type="caution">
    <text evidence="3">The sequence shown here is derived from an EMBL/GenBank/DDBJ whole genome shotgun (WGS) entry which is preliminary data.</text>
</comment>